<proteinExistence type="predicted"/>
<protein>
    <submittedName>
        <fullName evidence="2">Uncharacterized protein</fullName>
    </submittedName>
</protein>
<comment type="caution">
    <text evidence="2">The sequence shown here is derived from an EMBL/GenBank/DDBJ whole genome shotgun (WGS) entry which is preliminary data.</text>
</comment>
<keyword evidence="3" id="KW-1185">Reference proteome</keyword>
<accession>A0A8T1W919</accession>
<evidence type="ECO:0000313" key="3">
    <source>
        <dbReference type="Proteomes" id="UP000694044"/>
    </source>
</evidence>
<dbReference type="EMBL" id="JAGDFM010000047">
    <property type="protein sequence ID" value="KAG7389228.1"/>
    <property type="molecule type" value="Genomic_DNA"/>
</dbReference>
<gene>
    <name evidence="2" type="ORF">PHYPSEUDO_010786</name>
</gene>
<feature type="region of interest" description="Disordered" evidence="1">
    <location>
        <begin position="114"/>
        <end position="138"/>
    </location>
</feature>
<sequence>MTGAEPSIIHQKDKEVALIGKFLRLSVDNPKATEKARIDLYKSIVKSDCILQALVKLMKTHGSERGAEKCCIVGVLTDAQTQLHRANHLASLGIQRVSMWAKNPVLNAVVRPRKAKLHPRRPRPTKTSFSPSETLGLA</sequence>
<feature type="compositionally biased region" description="Basic residues" evidence="1">
    <location>
        <begin position="114"/>
        <end position="124"/>
    </location>
</feature>
<reference evidence="2" key="1">
    <citation type="submission" date="2021-02" db="EMBL/GenBank/DDBJ databases">
        <authorList>
            <person name="Palmer J.M."/>
        </authorList>
    </citation>
    <scope>NUCLEOTIDE SEQUENCE</scope>
    <source>
        <strain evidence="2">SCRP734</strain>
    </source>
</reference>
<dbReference type="OrthoDB" id="125698at2759"/>
<name>A0A8T1W919_9STRA</name>
<feature type="compositionally biased region" description="Polar residues" evidence="1">
    <location>
        <begin position="125"/>
        <end position="138"/>
    </location>
</feature>
<dbReference type="Proteomes" id="UP000694044">
    <property type="component" value="Unassembled WGS sequence"/>
</dbReference>
<dbReference type="AlphaFoldDB" id="A0A8T1W919"/>
<evidence type="ECO:0000256" key="1">
    <source>
        <dbReference type="SAM" id="MobiDB-lite"/>
    </source>
</evidence>
<evidence type="ECO:0000313" key="2">
    <source>
        <dbReference type="EMBL" id="KAG7389228.1"/>
    </source>
</evidence>
<organism evidence="2 3">
    <name type="scientific">Phytophthora pseudosyringae</name>
    <dbReference type="NCBI Taxonomy" id="221518"/>
    <lineage>
        <taxon>Eukaryota</taxon>
        <taxon>Sar</taxon>
        <taxon>Stramenopiles</taxon>
        <taxon>Oomycota</taxon>
        <taxon>Peronosporomycetes</taxon>
        <taxon>Peronosporales</taxon>
        <taxon>Peronosporaceae</taxon>
        <taxon>Phytophthora</taxon>
    </lineage>
</organism>